<dbReference type="CDD" id="cd03257">
    <property type="entry name" value="ABC_NikE_OppD_transporters"/>
    <property type="match status" value="2"/>
</dbReference>
<evidence type="ECO:0000256" key="3">
    <source>
        <dbReference type="ARBA" id="ARBA00022741"/>
    </source>
</evidence>
<sequence length="581" mass="62765">MFEISDLKASYEGAEILAGIDLDLSRGDSIAIIGESGAGKTTLGLALMGLLDGKVTGRVLLDGVDITALDDRERRKMRGRDMAMVFQNVEDALDPLMTVSDQIGEAISAHRDRRHPGDIGGRIGRLLGSVGLEDLKGGSYPHQLSGGEKQRALIAMALANDPQVLILDEPTASLDAVTKAEITKLLLERMVGKVSLVITHDLSAAARLTERMAVLYAGRIVEIGDTCDLLENPRHPYTRGLIRSSPNMTTTKDLQGIPGRMVHGVCGCPFSERCTQRIDICNKEVPPLLGVGDRSIACHRGGIVPLLELSKIKTKFGKFVAVDGVDLTLYEGETIALVGESGSGKTTLAKTVIGLFSHQEGEIRLEGTPLVRRDRDFYRKVQMIYQNPKESISHRMDVFDAVSEPLAIQKAGSSAERVALVKRVLEEVELSSDDAFLGKYPHQISGGEAQRVAIARALVLNPKLLIADEPTSALDASVQAKILKLLLNLQEKRGLAILFITHDIALARKVSDRMAVMLDGKIVEEGPTSEVTSSPVHPYTMRLLEVAPDLAPAKEERGTRGGGGGAWAISEPLLPLRAREL</sequence>
<dbReference type="InterPro" id="IPR027417">
    <property type="entry name" value="P-loop_NTPase"/>
</dbReference>
<accession>A0ABT5XHC1</accession>
<evidence type="ECO:0000256" key="2">
    <source>
        <dbReference type="ARBA" id="ARBA00022448"/>
    </source>
</evidence>
<protein>
    <submittedName>
        <fullName evidence="6">ABC transporter ATP-binding protein</fullName>
    </submittedName>
</protein>
<dbReference type="PANTHER" id="PTHR43776">
    <property type="entry name" value="TRANSPORT ATP-BINDING PROTEIN"/>
    <property type="match status" value="1"/>
</dbReference>
<dbReference type="InterPro" id="IPR017871">
    <property type="entry name" value="ABC_transporter-like_CS"/>
</dbReference>
<keyword evidence="4 6" id="KW-0067">ATP-binding</keyword>
<gene>
    <name evidence="6" type="ORF">P0O24_10600</name>
</gene>
<dbReference type="InterPro" id="IPR050319">
    <property type="entry name" value="ABC_transp_ATP-bind"/>
</dbReference>
<dbReference type="PROSITE" id="PS00211">
    <property type="entry name" value="ABC_TRANSPORTER_1"/>
    <property type="match status" value="2"/>
</dbReference>
<dbReference type="InterPro" id="IPR003439">
    <property type="entry name" value="ABC_transporter-like_ATP-bd"/>
</dbReference>
<evidence type="ECO:0000256" key="4">
    <source>
        <dbReference type="ARBA" id="ARBA00022840"/>
    </source>
</evidence>
<comment type="similarity">
    <text evidence="1">Belongs to the ABC transporter superfamily.</text>
</comment>
<evidence type="ECO:0000313" key="6">
    <source>
        <dbReference type="EMBL" id="MDF0594028.1"/>
    </source>
</evidence>
<feature type="domain" description="ABC transporter" evidence="5">
    <location>
        <begin position="2"/>
        <end position="242"/>
    </location>
</feature>
<organism evidence="6 7">
    <name type="scientific">Candidatus Methanocrinis alkalitolerans</name>
    <dbReference type="NCBI Taxonomy" id="3033395"/>
    <lineage>
        <taxon>Archaea</taxon>
        <taxon>Methanobacteriati</taxon>
        <taxon>Methanobacteriota</taxon>
        <taxon>Stenosarchaea group</taxon>
        <taxon>Methanomicrobia</taxon>
        <taxon>Methanotrichales</taxon>
        <taxon>Methanotrichaceae</taxon>
        <taxon>Methanocrinis</taxon>
    </lineage>
</organism>
<dbReference type="EMBL" id="JARFPL010000040">
    <property type="protein sequence ID" value="MDF0594028.1"/>
    <property type="molecule type" value="Genomic_DNA"/>
</dbReference>
<dbReference type="NCBIfam" id="NF008453">
    <property type="entry name" value="PRK11308.1"/>
    <property type="match status" value="2"/>
</dbReference>
<reference evidence="6 7" key="1">
    <citation type="submission" date="2023-03" db="EMBL/GenBank/DDBJ databases">
        <title>Whole genome sequencing of Methanotrichaceae archaeon M04Ac.</title>
        <authorList>
            <person name="Khomyakova M.A."/>
            <person name="Merkel A.Y."/>
            <person name="Slobodkin A.I."/>
        </authorList>
    </citation>
    <scope>NUCLEOTIDE SEQUENCE [LARGE SCALE GENOMIC DNA]</scope>
    <source>
        <strain evidence="6 7">M04Ac</strain>
    </source>
</reference>
<keyword evidence="3" id="KW-0547">Nucleotide-binding</keyword>
<dbReference type="SUPFAM" id="SSF52540">
    <property type="entry name" value="P-loop containing nucleoside triphosphate hydrolases"/>
    <property type="match status" value="2"/>
</dbReference>
<keyword evidence="2" id="KW-0813">Transport</keyword>
<dbReference type="PROSITE" id="PS50893">
    <property type="entry name" value="ABC_TRANSPORTER_2"/>
    <property type="match status" value="2"/>
</dbReference>
<comment type="caution">
    <text evidence="6">The sequence shown here is derived from an EMBL/GenBank/DDBJ whole genome shotgun (WGS) entry which is preliminary data.</text>
</comment>
<name>A0ABT5XHC1_9EURY</name>
<dbReference type="Pfam" id="PF00005">
    <property type="entry name" value="ABC_tran"/>
    <property type="match status" value="2"/>
</dbReference>
<dbReference type="Pfam" id="PF08352">
    <property type="entry name" value="oligo_HPY"/>
    <property type="match status" value="2"/>
</dbReference>
<evidence type="ECO:0000313" key="7">
    <source>
        <dbReference type="Proteomes" id="UP001215956"/>
    </source>
</evidence>
<dbReference type="Proteomes" id="UP001215956">
    <property type="component" value="Unassembled WGS sequence"/>
</dbReference>
<dbReference type="SMART" id="SM00382">
    <property type="entry name" value="AAA"/>
    <property type="match status" value="2"/>
</dbReference>
<dbReference type="InterPro" id="IPR003593">
    <property type="entry name" value="AAA+_ATPase"/>
</dbReference>
<dbReference type="RefSeq" id="WP_316969727.1">
    <property type="nucleotide sequence ID" value="NZ_JARFPL010000040.1"/>
</dbReference>
<dbReference type="InterPro" id="IPR013563">
    <property type="entry name" value="Oligopep_ABC_C"/>
</dbReference>
<feature type="domain" description="ABC transporter" evidence="5">
    <location>
        <begin position="304"/>
        <end position="544"/>
    </location>
</feature>
<evidence type="ECO:0000256" key="1">
    <source>
        <dbReference type="ARBA" id="ARBA00005417"/>
    </source>
</evidence>
<dbReference type="GO" id="GO:0005524">
    <property type="term" value="F:ATP binding"/>
    <property type="evidence" value="ECO:0007669"/>
    <property type="project" value="UniProtKB-KW"/>
</dbReference>
<evidence type="ECO:0000259" key="5">
    <source>
        <dbReference type="PROSITE" id="PS50893"/>
    </source>
</evidence>
<dbReference type="NCBIfam" id="TIGR01727">
    <property type="entry name" value="oligo_HPY"/>
    <property type="match status" value="1"/>
</dbReference>
<keyword evidence="7" id="KW-1185">Reference proteome</keyword>
<dbReference type="Gene3D" id="3.40.50.300">
    <property type="entry name" value="P-loop containing nucleotide triphosphate hydrolases"/>
    <property type="match status" value="2"/>
</dbReference>
<proteinExistence type="inferred from homology"/>
<dbReference type="PANTHER" id="PTHR43776:SF7">
    <property type="entry name" value="D,D-DIPEPTIDE TRANSPORT ATP-BINDING PROTEIN DDPF-RELATED"/>
    <property type="match status" value="1"/>
</dbReference>